<feature type="domain" description="THIF-type NAD/FAD binding fold" evidence="1">
    <location>
        <begin position="17"/>
        <end position="197"/>
    </location>
</feature>
<dbReference type="GO" id="GO:0008641">
    <property type="term" value="F:ubiquitin-like modifier activating enzyme activity"/>
    <property type="evidence" value="ECO:0007669"/>
    <property type="project" value="InterPro"/>
</dbReference>
<dbReference type="Pfam" id="PF00899">
    <property type="entry name" value="ThiF"/>
    <property type="match status" value="1"/>
</dbReference>
<accession>A0A3D3QY94</accession>
<dbReference type="InterPro" id="IPR045886">
    <property type="entry name" value="ThiF/MoeB/HesA"/>
</dbReference>
<dbReference type="GO" id="GO:0061504">
    <property type="term" value="P:cyclic threonylcarbamoyladenosine biosynthetic process"/>
    <property type="evidence" value="ECO:0007669"/>
    <property type="project" value="TreeGrafter"/>
</dbReference>
<dbReference type="InterPro" id="IPR000594">
    <property type="entry name" value="ThiF_NAD_FAD-bd"/>
</dbReference>
<dbReference type="GO" id="GO:0061503">
    <property type="term" value="F:tRNA threonylcarbamoyladenosine dehydratase"/>
    <property type="evidence" value="ECO:0007669"/>
    <property type="project" value="TreeGrafter"/>
</dbReference>
<evidence type="ECO:0000313" key="2">
    <source>
        <dbReference type="EMBL" id="HCO21573.1"/>
    </source>
</evidence>
<dbReference type="EMBL" id="DQAY01000006">
    <property type="protein sequence ID" value="HCO21573.1"/>
    <property type="molecule type" value="Genomic_DNA"/>
</dbReference>
<dbReference type="AlphaFoldDB" id="A0A3D3QY94"/>
<dbReference type="SUPFAM" id="SSF69572">
    <property type="entry name" value="Activating enzymes of the ubiquitin-like proteins"/>
    <property type="match status" value="1"/>
</dbReference>
<organism evidence="2 3">
    <name type="scientific">Gimesia maris</name>
    <dbReference type="NCBI Taxonomy" id="122"/>
    <lineage>
        <taxon>Bacteria</taxon>
        <taxon>Pseudomonadati</taxon>
        <taxon>Planctomycetota</taxon>
        <taxon>Planctomycetia</taxon>
        <taxon>Planctomycetales</taxon>
        <taxon>Planctomycetaceae</taxon>
        <taxon>Gimesia</taxon>
    </lineage>
</organism>
<gene>
    <name evidence="2" type="ORF">DIT97_00305</name>
</gene>
<dbReference type="Proteomes" id="UP000263642">
    <property type="component" value="Unassembled WGS sequence"/>
</dbReference>
<dbReference type="PANTHER" id="PTHR43267:SF3">
    <property type="entry name" value="THIF PROTEIN"/>
    <property type="match status" value="1"/>
</dbReference>
<evidence type="ECO:0000313" key="3">
    <source>
        <dbReference type="Proteomes" id="UP000263642"/>
    </source>
</evidence>
<evidence type="ECO:0000259" key="1">
    <source>
        <dbReference type="Pfam" id="PF00899"/>
    </source>
</evidence>
<reference evidence="2 3" key="1">
    <citation type="journal article" date="2018" name="Nat. Biotechnol.">
        <title>A standardized bacterial taxonomy based on genome phylogeny substantially revises the tree of life.</title>
        <authorList>
            <person name="Parks D.H."/>
            <person name="Chuvochina M."/>
            <person name="Waite D.W."/>
            <person name="Rinke C."/>
            <person name="Skarshewski A."/>
            <person name="Chaumeil P.A."/>
            <person name="Hugenholtz P."/>
        </authorList>
    </citation>
    <scope>NUCLEOTIDE SEQUENCE [LARGE SCALE GENOMIC DNA]</scope>
    <source>
        <strain evidence="2">UBA9375</strain>
    </source>
</reference>
<protein>
    <submittedName>
        <fullName evidence="2">Thiamine biosynthesis protein ThiF</fullName>
    </submittedName>
</protein>
<comment type="caution">
    <text evidence="2">The sequence shown here is derived from an EMBL/GenBank/DDBJ whole genome shotgun (WGS) entry which is preliminary data.</text>
</comment>
<dbReference type="Gene3D" id="3.40.50.720">
    <property type="entry name" value="NAD(P)-binding Rossmann-like Domain"/>
    <property type="match status" value="1"/>
</dbReference>
<proteinExistence type="predicted"/>
<name>A0A3D3QY94_9PLAN</name>
<dbReference type="PANTHER" id="PTHR43267">
    <property type="entry name" value="TRNA THREONYLCARBAMOYLADENOSINE DEHYDRATASE"/>
    <property type="match status" value="1"/>
</dbReference>
<dbReference type="InterPro" id="IPR035985">
    <property type="entry name" value="Ubiquitin-activating_enz"/>
</dbReference>
<sequence length="223" mass="24816">MNLVSDRFVRQSELVPREKLRPLTITVIGIGAIGRQVALQLAALGVQRLQLIDFDNVEPTNITTQGYLAADLERHKVEATACAVQAIDASLEVEQVLDRFRPGLVTGEAIFVCVDSISSRAAIWRSLQHQCAFWCDGRMRGEVLRILTAVDSKSRDHYDTTLFVQAEAQTGACTSRSTIYTASIAAGLMLHQFTRWMRSICTVRDLTFNLLASEISEFINVQN</sequence>